<evidence type="ECO:0000256" key="6">
    <source>
        <dbReference type="ARBA" id="ARBA00022807"/>
    </source>
</evidence>
<evidence type="ECO:0000256" key="3">
    <source>
        <dbReference type="ARBA" id="ARBA00022670"/>
    </source>
</evidence>
<evidence type="ECO:0000313" key="13">
    <source>
        <dbReference type="WBParaSite" id="ASIM_0001098601-mRNA-1"/>
    </source>
</evidence>
<evidence type="ECO:0000256" key="2">
    <source>
        <dbReference type="ARBA" id="ARBA00009085"/>
    </source>
</evidence>
<comment type="similarity">
    <text evidence="2 7">Belongs to the peptidase C19 family.</text>
</comment>
<reference evidence="13" key="1">
    <citation type="submission" date="2016-04" db="UniProtKB">
        <authorList>
            <consortium name="WormBaseParasite"/>
        </authorList>
    </citation>
    <scope>IDENTIFICATION</scope>
</reference>
<keyword evidence="3 7" id="KW-0645">Protease</keyword>
<evidence type="ECO:0000313" key="11">
    <source>
        <dbReference type="EMBL" id="VDK43160.1"/>
    </source>
</evidence>
<organism evidence="13">
    <name type="scientific">Anisakis simplex</name>
    <name type="common">Herring worm</name>
    <dbReference type="NCBI Taxonomy" id="6269"/>
    <lineage>
        <taxon>Eukaryota</taxon>
        <taxon>Metazoa</taxon>
        <taxon>Ecdysozoa</taxon>
        <taxon>Nematoda</taxon>
        <taxon>Chromadorea</taxon>
        <taxon>Rhabditida</taxon>
        <taxon>Spirurina</taxon>
        <taxon>Ascaridomorpha</taxon>
        <taxon>Ascaridoidea</taxon>
        <taxon>Anisakidae</taxon>
        <taxon>Anisakis</taxon>
        <taxon>Anisakis simplex complex</taxon>
    </lineage>
</organism>
<keyword evidence="5 7" id="KW-0378">Hydrolase</keyword>
<reference evidence="11 12" key="2">
    <citation type="submission" date="2018-11" db="EMBL/GenBank/DDBJ databases">
        <authorList>
            <consortium name="Pathogen Informatics"/>
        </authorList>
    </citation>
    <scope>NUCLEOTIDE SEQUENCE [LARGE SCALE GENOMIC DNA]</scope>
</reference>
<evidence type="ECO:0000256" key="4">
    <source>
        <dbReference type="ARBA" id="ARBA00022786"/>
    </source>
</evidence>
<dbReference type="PROSITE" id="PS00973">
    <property type="entry name" value="USP_2"/>
    <property type="match status" value="1"/>
</dbReference>
<dbReference type="InterPro" id="IPR050185">
    <property type="entry name" value="Ub_carboxyl-term_hydrolase"/>
</dbReference>
<dbReference type="EMBL" id="UYRR01031004">
    <property type="protein sequence ID" value="VDK43160.1"/>
    <property type="molecule type" value="Genomic_DNA"/>
</dbReference>
<evidence type="ECO:0000259" key="10">
    <source>
        <dbReference type="PROSITE" id="PS51283"/>
    </source>
</evidence>
<evidence type="ECO:0000313" key="12">
    <source>
        <dbReference type="Proteomes" id="UP000267096"/>
    </source>
</evidence>
<gene>
    <name evidence="11" type="ORF">ASIM_LOCUS10544</name>
</gene>
<dbReference type="SUPFAM" id="SSF54001">
    <property type="entry name" value="Cysteine proteinases"/>
    <property type="match status" value="1"/>
</dbReference>
<dbReference type="SMART" id="SM00695">
    <property type="entry name" value="DUSP"/>
    <property type="match status" value="1"/>
</dbReference>
<dbReference type="CDD" id="cd02674">
    <property type="entry name" value="Peptidase_C19R"/>
    <property type="match status" value="1"/>
</dbReference>
<comment type="catalytic activity">
    <reaction evidence="1 7">
        <text>Thiol-dependent hydrolysis of ester, thioester, amide, peptide and isopeptide bonds formed by the C-terminal Gly of ubiquitin (a 76-residue protein attached to proteins as an intracellular targeting signal).</text>
        <dbReference type="EC" id="3.4.19.12"/>
    </reaction>
</comment>
<dbReference type="PANTHER" id="PTHR21646:SF24">
    <property type="entry name" value="UBIQUITIN CARBOXYL-TERMINAL HYDROLASE"/>
    <property type="match status" value="1"/>
</dbReference>
<dbReference type="WBParaSite" id="ASIM_0001098601-mRNA-1">
    <property type="protein sequence ID" value="ASIM_0001098601-mRNA-1"/>
    <property type="gene ID" value="ASIM_0001098601"/>
</dbReference>
<dbReference type="GO" id="GO:0016579">
    <property type="term" value="P:protein deubiquitination"/>
    <property type="evidence" value="ECO:0007669"/>
    <property type="project" value="InterPro"/>
</dbReference>
<protein>
    <recommendedName>
        <fullName evidence="7">Ubiquitin carboxyl-terminal hydrolase</fullName>
        <ecNumber evidence="7">3.4.19.12</ecNumber>
    </recommendedName>
</protein>
<evidence type="ECO:0000259" key="9">
    <source>
        <dbReference type="PROSITE" id="PS50235"/>
    </source>
</evidence>
<keyword evidence="12" id="KW-1185">Reference proteome</keyword>
<dbReference type="PANTHER" id="PTHR21646">
    <property type="entry name" value="UBIQUITIN CARBOXYL-TERMINAL HYDROLASE"/>
    <property type="match status" value="1"/>
</dbReference>
<evidence type="ECO:0000256" key="1">
    <source>
        <dbReference type="ARBA" id="ARBA00000707"/>
    </source>
</evidence>
<dbReference type="GO" id="GO:0006508">
    <property type="term" value="P:proteolysis"/>
    <property type="evidence" value="ECO:0007669"/>
    <property type="project" value="UniProtKB-KW"/>
</dbReference>
<dbReference type="InterPro" id="IPR018200">
    <property type="entry name" value="USP_CS"/>
</dbReference>
<dbReference type="InterPro" id="IPR028889">
    <property type="entry name" value="USP"/>
</dbReference>
<feature type="region of interest" description="Disordered" evidence="8">
    <location>
        <begin position="636"/>
        <end position="661"/>
    </location>
</feature>
<dbReference type="GO" id="GO:0004843">
    <property type="term" value="F:cysteine-type deubiquitinase activity"/>
    <property type="evidence" value="ECO:0007669"/>
    <property type="project" value="UniProtKB-UniRule"/>
</dbReference>
<dbReference type="Gene3D" id="3.30.2230.10">
    <property type="entry name" value="DUSP-like"/>
    <property type="match status" value="1"/>
</dbReference>
<keyword evidence="6 7" id="KW-0788">Thiol protease</keyword>
<accession>A0A158PN45</accession>
<dbReference type="PROSITE" id="PS00972">
    <property type="entry name" value="USP_1"/>
    <property type="match status" value="1"/>
</dbReference>
<evidence type="ECO:0000256" key="8">
    <source>
        <dbReference type="SAM" id="MobiDB-lite"/>
    </source>
</evidence>
<dbReference type="InterPro" id="IPR035927">
    <property type="entry name" value="DUSP-like_sf"/>
</dbReference>
<feature type="domain" description="DUSP" evidence="10">
    <location>
        <begin position="9"/>
        <end position="114"/>
    </location>
</feature>
<dbReference type="Pfam" id="PF00443">
    <property type="entry name" value="UCH"/>
    <property type="match status" value="1"/>
</dbReference>
<dbReference type="PROSITE" id="PS50235">
    <property type="entry name" value="USP_3"/>
    <property type="match status" value="1"/>
</dbReference>
<dbReference type="PROSITE" id="PS51283">
    <property type="entry name" value="DUSP"/>
    <property type="match status" value="1"/>
</dbReference>
<evidence type="ECO:0000256" key="5">
    <source>
        <dbReference type="ARBA" id="ARBA00022801"/>
    </source>
</evidence>
<dbReference type="InterPro" id="IPR006615">
    <property type="entry name" value="Pept_C19_DUSP"/>
</dbReference>
<dbReference type="InterPro" id="IPR001394">
    <property type="entry name" value="Peptidase_C19_UCH"/>
</dbReference>
<dbReference type="AlphaFoldDB" id="A0A158PN45"/>
<feature type="compositionally biased region" description="Acidic residues" evidence="8">
    <location>
        <begin position="644"/>
        <end position="653"/>
    </location>
</feature>
<keyword evidence="4 7" id="KW-0833">Ubl conjugation pathway</keyword>
<name>A0A158PN45_ANISI</name>
<sequence>MDGLSGQTLSVKEANALMERVQNDPLVIDEKWNLISMEWWKSFTACVEKGDTVSIAPIDNEVLLDRTKNGTFTLKKNLLERADFILVPSMVFDRLSEVYGVVSKERDTITRRVTFSFPTHQSLRVEIYPSTIRVFYHERMIWITVTPWSFLQMTLLYHIYDADGHKPLTGKNWEDAFACDALIVVDIVDEHGHGLVGSKQPNNRDGSEVIMKSGKELRAEDSLERHAFKPGVCGLDNLGNTCFMNSALQCLSNVNEVSEYFLSNRYEQDINEENVLNTKGDLARAYANLIQQLWSGIYSRYSPRKFKAAIGQHFQQFSGYAQHDAQEFLSFLLDGLHEDLNRVKKKVYMEAKDSAGRHDRVVGFCFVADEAWNMYKMSNDSIIVDYLHGQLKSKVVCPKCKLVSVTFDPFCFLSVPLPPKERISKISLTIVPFDVNRKWMKILFALINYKALVRLLDEDELICNSFMPPVRQIYAYQLNEGGSNNTNTNINNINTSGHRAHQQYPPLNIIQIRNVDSMGKDFLTTPLLMCVPSMATLNAHFINSKILPHIRKCFVVVGKTVMKTSAAKVDIKTKTSSSTFTSITSNPQVDTISDTVMDTTNAERIKAPIAANATVLTKSSNPQQTIDSFNAIPTERTNGHADENMNEAEDDGVDWERRETSNDTCKPTAIKYSAFNSTDERMENIDAEKENIQEKEVSVKQSVRKSITVTECIDLFTREELLSTNNLWYCPHCKEHQRATKKLDLWRLPPILIVHMKRFTCSGWTREKIDIPIKFPLTGLDLTDRVVDKRFGKFVYDLIAVSNHSGGLGGGHYTTIALNNNNWYSYNDSFTSVINEPSNVSREAYMLLYRR</sequence>
<dbReference type="SUPFAM" id="SSF143791">
    <property type="entry name" value="DUSP-like"/>
    <property type="match status" value="1"/>
</dbReference>
<dbReference type="EC" id="3.4.19.12" evidence="7"/>
<dbReference type="Pfam" id="PF06337">
    <property type="entry name" value="DUSP"/>
    <property type="match status" value="1"/>
</dbReference>
<feature type="domain" description="USP" evidence="9">
    <location>
        <begin position="233"/>
        <end position="851"/>
    </location>
</feature>
<dbReference type="InterPro" id="IPR038765">
    <property type="entry name" value="Papain-like_cys_pep_sf"/>
</dbReference>
<dbReference type="Proteomes" id="UP000267096">
    <property type="component" value="Unassembled WGS sequence"/>
</dbReference>
<dbReference type="OrthoDB" id="265776at2759"/>
<evidence type="ECO:0000256" key="7">
    <source>
        <dbReference type="RuleBase" id="RU366025"/>
    </source>
</evidence>
<dbReference type="Gene3D" id="3.90.70.10">
    <property type="entry name" value="Cysteine proteinases"/>
    <property type="match status" value="2"/>
</dbReference>
<proteinExistence type="inferred from homology"/>